<feature type="signal peptide" evidence="2">
    <location>
        <begin position="1"/>
        <end position="20"/>
    </location>
</feature>
<organism evidence="4 5">
    <name type="scientific">Nocardioides jiangsuensis</name>
    <dbReference type="NCBI Taxonomy" id="2866161"/>
    <lineage>
        <taxon>Bacteria</taxon>
        <taxon>Bacillati</taxon>
        <taxon>Actinomycetota</taxon>
        <taxon>Actinomycetes</taxon>
        <taxon>Propionibacteriales</taxon>
        <taxon>Nocardioidaceae</taxon>
        <taxon>Nocardioides</taxon>
    </lineage>
</organism>
<evidence type="ECO:0000256" key="2">
    <source>
        <dbReference type="SAM" id="SignalP"/>
    </source>
</evidence>
<feature type="region of interest" description="Disordered" evidence="1">
    <location>
        <begin position="28"/>
        <end position="55"/>
    </location>
</feature>
<dbReference type="Pfam" id="PF10647">
    <property type="entry name" value="Gmad1"/>
    <property type="match status" value="1"/>
</dbReference>
<evidence type="ECO:0000313" key="5">
    <source>
        <dbReference type="Proteomes" id="UP000754710"/>
    </source>
</evidence>
<keyword evidence="5" id="KW-1185">Reference proteome</keyword>
<dbReference type="Pfam" id="PF10646">
    <property type="entry name" value="Germane"/>
    <property type="match status" value="1"/>
</dbReference>
<sequence>MRTRATRLALLAALAPLLLGGCVSLPQSGGVQTRPEQDQVEPIDGPFEFSPSGPRKGASPLAVARGFLVAMEASPLSTAVAREFLSDEGRAGWLPERETVVFGSNVLTESGRTVTASLEDTMRLDARGAWRGEAAEGGVTSYELRLVRERGEWRISNPPDALIIPRTHFETRYQQYFLYFFDPSAQILVPEPVYVPRGGQAPTMLVRRLVLGPDPALRGAVRSFIPAGTEVDLSVPVSGDGIAEVPLTEQVRDLGGEELQLLFAQVAWTLRQVSGVERMRITVGGAPLEIPDEGASQSVTAWTEFDPSIHWASQELFGIRGGKVLALSADGDRNVEGQFGAQEYALRDIAVDLPAEQVAGVTEDGTTVVVAPRGREPDLAPSAQSTVEIYRGTDVLRPAWDIYGQVWLVDRARSGATVVVRRGGVVAPVPAPGIAGQDITSFTLSRDGTRFVAVVSAPGDDRVLVSRVLRDREGRVRGMTRAEALAVGPRGIGEIRDVAWRTPGSLALLTGPSPRASEVVLARVDGSSVLGGDSLDAEVFLQRAVHLVASPTPGTPLYLGTRNGRVYALASDGQWAGPVVRGGLQAPVFVG</sequence>
<protein>
    <submittedName>
        <fullName evidence="4">GerMN domain-containing protein</fullName>
    </submittedName>
</protein>
<dbReference type="EMBL" id="JAIEZQ010000003">
    <property type="protein sequence ID" value="MBY9076456.1"/>
    <property type="molecule type" value="Genomic_DNA"/>
</dbReference>
<accession>A0ABS7RN37</accession>
<dbReference type="InterPro" id="IPR059026">
    <property type="entry name" value="LpqB_N"/>
</dbReference>
<keyword evidence="2" id="KW-0732">Signal</keyword>
<dbReference type="Proteomes" id="UP000754710">
    <property type="component" value="Unassembled WGS sequence"/>
</dbReference>
<dbReference type="Pfam" id="PF25976">
    <property type="entry name" value="LpqB_N"/>
    <property type="match status" value="1"/>
</dbReference>
<reference evidence="4 5" key="1">
    <citation type="submission" date="2021-08" db="EMBL/GenBank/DDBJ databases">
        <title>Nocardioides bacterium WL0053 sp. nov., isolated from the sediment.</title>
        <authorList>
            <person name="Wang L."/>
            <person name="Zhang D."/>
            <person name="Zhang A."/>
        </authorList>
    </citation>
    <scope>NUCLEOTIDE SEQUENCE [LARGE SCALE GENOMIC DNA]</scope>
    <source>
        <strain evidence="4 5">WL0053</strain>
    </source>
</reference>
<dbReference type="RefSeq" id="WP_221026260.1">
    <property type="nucleotide sequence ID" value="NZ_JAIEZQ010000003.1"/>
</dbReference>
<name>A0ABS7RN37_9ACTN</name>
<evidence type="ECO:0000313" key="4">
    <source>
        <dbReference type="EMBL" id="MBY9076456.1"/>
    </source>
</evidence>
<evidence type="ECO:0000256" key="1">
    <source>
        <dbReference type="SAM" id="MobiDB-lite"/>
    </source>
</evidence>
<proteinExistence type="predicted"/>
<dbReference type="InterPro" id="IPR018910">
    <property type="entry name" value="LpqB_C"/>
</dbReference>
<gene>
    <name evidence="4" type="ORF">K1X13_16600</name>
</gene>
<dbReference type="PROSITE" id="PS51257">
    <property type="entry name" value="PROKAR_LIPOPROTEIN"/>
    <property type="match status" value="1"/>
</dbReference>
<dbReference type="SMART" id="SM00909">
    <property type="entry name" value="Germane"/>
    <property type="match status" value="1"/>
</dbReference>
<comment type="caution">
    <text evidence="4">The sequence shown here is derived from an EMBL/GenBank/DDBJ whole genome shotgun (WGS) entry which is preliminary data.</text>
</comment>
<evidence type="ECO:0000259" key="3">
    <source>
        <dbReference type="SMART" id="SM00909"/>
    </source>
</evidence>
<feature type="domain" description="GerMN" evidence="3">
    <location>
        <begin position="202"/>
        <end position="292"/>
    </location>
</feature>
<feature type="chain" id="PRO_5046662801" evidence="2">
    <location>
        <begin position="21"/>
        <end position="591"/>
    </location>
</feature>
<dbReference type="InterPro" id="IPR019606">
    <property type="entry name" value="GerMN"/>
</dbReference>